<evidence type="ECO:0000256" key="7">
    <source>
        <dbReference type="PIRSR" id="PIRSR000548-1"/>
    </source>
</evidence>
<dbReference type="PRINTS" id="PR00103">
    <property type="entry name" value="CAMPKINASE"/>
</dbReference>
<dbReference type="PROSITE" id="PS00888">
    <property type="entry name" value="CNMP_BINDING_1"/>
    <property type="match status" value="1"/>
</dbReference>
<dbReference type="InterPro" id="IPR018490">
    <property type="entry name" value="cNMP-bd_dom_sf"/>
</dbReference>
<proteinExistence type="inferred from homology"/>
<feature type="coiled-coil region" evidence="8">
    <location>
        <begin position="57"/>
        <end position="88"/>
    </location>
</feature>
<sequence>MEQRKSKGRKSKIPDGLKELLESLTFDVLKAQPEDILVYCIENLTRRLDERFQYNVNEAVEANKDDANRNYESELKADVAQLEDEEGKQDVNDYQNVEETPVSNVPINEDEEVEVKGDIEEVPDPDVSVVEGYFSDESIMDRESYVKRRQGVRGVSIDPEKTYNHEIVVHPKSDQQKEKLMQVVHEIHLLRCLDRDDHIELINAMFERKVEPGEEVIKFGEDGDNFYIIEDGDYEIYTMKDNQMQKIAEYKGKGSFGELALLYNTPRAATVRAITKGTLWAITRDTFHAIITAKAFKKRKLYESLLEKVDILSYLTPYERLNVADTLQTRIVEEGEAIFLQGQLGYEMYFIISGSVKVISRIMGNGNVDEKEEHQHHEQQEQEQEGEEIELCQLKENDYFGELALLTTKPRAASVYALERTCLAVLDVDSFHRLLGPCEKALKEKTQHYDEQRAYLWSKRRTSNA</sequence>
<evidence type="ECO:0000313" key="11">
    <source>
        <dbReference type="WBParaSite" id="TREG1_94790.1"/>
    </source>
</evidence>
<keyword evidence="3 7" id="KW-0116">cAMP-binding</keyword>
<dbReference type="GO" id="GO:0030552">
    <property type="term" value="F:cAMP binding"/>
    <property type="evidence" value="ECO:0007669"/>
    <property type="project" value="UniProtKB-KW"/>
</dbReference>
<feature type="binding site" evidence="7">
    <location>
        <position position="267"/>
    </location>
    <ligand>
        <name>3',5'-cyclic AMP</name>
        <dbReference type="ChEBI" id="CHEBI:58165"/>
        <label>1</label>
    </ligand>
</feature>
<dbReference type="Proteomes" id="UP000050795">
    <property type="component" value="Unassembled WGS sequence"/>
</dbReference>
<dbReference type="GO" id="GO:0005829">
    <property type="term" value="C:cytosol"/>
    <property type="evidence" value="ECO:0007669"/>
    <property type="project" value="TreeGrafter"/>
</dbReference>
<organism evidence="10 11">
    <name type="scientific">Trichobilharzia regenti</name>
    <name type="common">Nasal bird schistosome</name>
    <dbReference type="NCBI Taxonomy" id="157069"/>
    <lineage>
        <taxon>Eukaryota</taxon>
        <taxon>Metazoa</taxon>
        <taxon>Spiralia</taxon>
        <taxon>Lophotrochozoa</taxon>
        <taxon>Platyhelminthes</taxon>
        <taxon>Trematoda</taxon>
        <taxon>Digenea</taxon>
        <taxon>Strigeidida</taxon>
        <taxon>Schistosomatoidea</taxon>
        <taxon>Schistosomatidae</taxon>
        <taxon>Trichobilharzia</taxon>
    </lineage>
</organism>
<evidence type="ECO:0000259" key="9">
    <source>
        <dbReference type="PROSITE" id="PS50042"/>
    </source>
</evidence>
<dbReference type="Gene3D" id="1.20.890.10">
    <property type="entry name" value="cAMP-dependent protein kinase regulatory subunit, dimerization-anchoring domain"/>
    <property type="match status" value="1"/>
</dbReference>
<evidence type="ECO:0000256" key="4">
    <source>
        <dbReference type="ARBA" id="ARBA00022737"/>
    </source>
</evidence>
<dbReference type="Pfam" id="PF00027">
    <property type="entry name" value="cNMP_binding"/>
    <property type="match status" value="2"/>
</dbReference>
<evidence type="ECO:0000256" key="2">
    <source>
        <dbReference type="ARBA" id="ARBA00022553"/>
    </source>
</evidence>
<protein>
    <recommendedName>
        <fullName evidence="9">Cyclic nucleotide-binding domain-containing protein</fullName>
    </recommendedName>
</protein>
<dbReference type="GO" id="GO:0034236">
    <property type="term" value="F:protein kinase A catalytic subunit binding"/>
    <property type="evidence" value="ECO:0007669"/>
    <property type="project" value="TreeGrafter"/>
</dbReference>
<reference evidence="11" key="2">
    <citation type="submission" date="2023-11" db="UniProtKB">
        <authorList>
            <consortium name="WormBaseParasite"/>
        </authorList>
    </citation>
    <scope>IDENTIFICATION</scope>
</reference>
<evidence type="ECO:0000256" key="1">
    <source>
        <dbReference type="ARBA" id="ARBA00005753"/>
    </source>
</evidence>
<dbReference type="InterPro" id="IPR014710">
    <property type="entry name" value="RmlC-like_jellyroll"/>
</dbReference>
<keyword evidence="4" id="KW-0677">Repeat</keyword>
<dbReference type="Gene3D" id="2.60.120.10">
    <property type="entry name" value="Jelly Rolls"/>
    <property type="match status" value="2"/>
</dbReference>
<reference evidence="10" key="1">
    <citation type="submission" date="2022-06" db="EMBL/GenBank/DDBJ databases">
        <authorList>
            <person name="Berger JAMES D."/>
            <person name="Berger JAMES D."/>
        </authorList>
    </citation>
    <scope>NUCLEOTIDE SEQUENCE [LARGE SCALE GENOMIC DNA]</scope>
</reference>
<dbReference type="WBParaSite" id="TREG1_94790.1">
    <property type="protein sequence ID" value="TREG1_94790.1"/>
    <property type="gene ID" value="TREG1_94790"/>
</dbReference>
<evidence type="ECO:0000256" key="6">
    <source>
        <dbReference type="ARBA" id="ARBA00023149"/>
    </source>
</evidence>
<keyword evidence="10" id="KW-1185">Reference proteome</keyword>
<evidence type="ECO:0000256" key="3">
    <source>
        <dbReference type="ARBA" id="ARBA00022566"/>
    </source>
</evidence>
<feature type="domain" description="Cyclic nucleotide-binding" evidence="9">
    <location>
        <begin position="311"/>
        <end position="452"/>
    </location>
</feature>
<dbReference type="InterPro" id="IPR000595">
    <property type="entry name" value="cNMP-bd_dom"/>
</dbReference>
<feature type="domain" description="Cyclic nucleotide-binding" evidence="9">
    <location>
        <begin position="189"/>
        <end position="308"/>
    </location>
</feature>
<feature type="binding site" evidence="7">
    <location>
        <position position="402"/>
    </location>
    <ligand>
        <name>3',5'-cyclic AMP</name>
        <dbReference type="ChEBI" id="CHEBI:58165"/>
        <label>2</label>
    </ligand>
</feature>
<dbReference type="SMART" id="SM00100">
    <property type="entry name" value="cNMP"/>
    <property type="match status" value="2"/>
</dbReference>
<dbReference type="SUPFAM" id="SSF47391">
    <property type="entry name" value="Dimerization-anchoring domain of cAMP-dependent PK regulatory subunit"/>
    <property type="match status" value="1"/>
</dbReference>
<dbReference type="CDD" id="cd00038">
    <property type="entry name" value="CAP_ED"/>
    <property type="match status" value="2"/>
</dbReference>
<dbReference type="InterPro" id="IPR018488">
    <property type="entry name" value="cNMP-bd_CS"/>
</dbReference>
<dbReference type="PIRSF" id="PIRSF000548">
    <property type="entry name" value="PK_regulatory"/>
    <property type="match status" value="1"/>
</dbReference>
<dbReference type="GO" id="GO:0005952">
    <property type="term" value="C:cAMP-dependent protein kinase complex"/>
    <property type="evidence" value="ECO:0007669"/>
    <property type="project" value="InterPro"/>
</dbReference>
<keyword evidence="5 7" id="KW-0547">Nucleotide-binding</keyword>
<accession>A0AA85KJJ4</accession>
<evidence type="ECO:0000313" key="10">
    <source>
        <dbReference type="Proteomes" id="UP000050795"/>
    </source>
</evidence>
<keyword evidence="2" id="KW-0597">Phosphoprotein</keyword>
<name>A0AA85KJJ4_TRIRE</name>
<comment type="similarity">
    <text evidence="1">Belongs to the cAMP-dependent kinase regulatory chain family.</text>
</comment>
<dbReference type="PROSITE" id="PS50042">
    <property type="entry name" value="CNMP_BINDING_3"/>
    <property type="match status" value="2"/>
</dbReference>
<dbReference type="InterPro" id="IPR012198">
    <property type="entry name" value="cAMP_dep_PK_reg_su"/>
</dbReference>
<dbReference type="PROSITE" id="PS00889">
    <property type="entry name" value="CNMP_BINDING_2"/>
    <property type="match status" value="2"/>
</dbReference>
<feature type="binding site" evidence="7">
    <location>
        <position position="411"/>
    </location>
    <ligand>
        <name>3',5'-cyclic AMP</name>
        <dbReference type="ChEBI" id="CHEBI:58165"/>
        <label>2</label>
    </ligand>
</feature>
<evidence type="ECO:0000256" key="8">
    <source>
        <dbReference type="SAM" id="Coils"/>
    </source>
</evidence>
<dbReference type="SUPFAM" id="SSF51206">
    <property type="entry name" value="cAMP-binding domain-like"/>
    <property type="match status" value="2"/>
</dbReference>
<dbReference type="AlphaFoldDB" id="A0AA85KJJ4"/>
<dbReference type="GO" id="GO:0004862">
    <property type="term" value="F:cAMP-dependent protein kinase inhibitor activity"/>
    <property type="evidence" value="ECO:0007669"/>
    <property type="project" value="TreeGrafter"/>
</dbReference>
<dbReference type="PANTHER" id="PTHR11635">
    <property type="entry name" value="CAMP-DEPENDENT PROTEIN KINASE REGULATORY CHAIN"/>
    <property type="match status" value="1"/>
</dbReference>
<keyword evidence="6 7" id="KW-0114">cAMP</keyword>
<dbReference type="PANTHER" id="PTHR11635:SF152">
    <property type="entry name" value="CAMP-DEPENDENT PROTEIN KINASE TYPE I REGULATORY SUBUNIT-RELATED"/>
    <property type="match status" value="1"/>
</dbReference>
<evidence type="ECO:0000256" key="5">
    <source>
        <dbReference type="ARBA" id="ARBA00022741"/>
    </source>
</evidence>
<dbReference type="InterPro" id="IPR050503">
    <property type="entry name" value="cAMP-dep_PK_reg_su-like"/>
</dbReference>
<keyword evidence="8" id="KW-0175">Coiled coil</keyword>
<feature type="binding site" evidence="7">
    <location>
        <position position="258"/>
    </location>
    <ligand>
        <name>3',5'-cyclic AMP</name>
        <dbReference type="ChEBI" id="CHEBI:58165"/>
        <label>1</label>
    </ligand>
</feature>